<dbReference type="RefSeq" id="WP_378518327.1">
    <property type="nucleotide sequence ID" value="NZ_CBCSDI010000060.1"/>
</dbReference>
<sequence>MTVRPRSVHVARHAAALLGTAALAAALLVAPPGAVAEGTTSAAGSSAQGDPPEPGAEPGSVPAVAWHACGSDVSGPKGLECATYDVPLDYEGTRGGTATIALDRLPATGTDRIGTLFLNPGGPGGSGVDFVAAIGASPVFAGLREHFDLVGFDPRGTNRSAPSIACESPQRTVRRLDRAKGDPAVTPAAVRRALRTGAAYGRSCRKASGDLVDLTGTEYAARDLDLLRAAVGDEQLSYLGFSYGTFLGTVYADLYPTRVRAVTLDGSVDPRQYGDRFLGLLRLNARASERSVDAFLSWCSAHAKACGFGDGDAEGAVDALIDRLDARPIVKGSGKRRAVTNGYTVSELLYLQTGGGRGAWTDTGQTLAAIDAGTPAVTNADLIGAGGATNIAIECTDSAGSLTRGDFRRYALRSGRIAPRIGPGLVLGPPIYDGANGATCSTWPSADPASDWDGDYHAQGADPILVVGSQGDPSTPYPGAVALAKRLDSGRLLTERSGPSSTHTSYFYNACIRRNVDRYLVGLRLPEVGASCAEED</sequence>
<dbReference type="EMBL" id="JBHLXH010000001">
    <property type="protein sequence ID" value="MFC0222678.1"/>
    <property type="molecule type" value="Genomic_DNA"/>
</dbReference>
<dbReference type="InterPro" id="IPR029058">
    <property type="entry name" value="AB_hydrolase_fold"/>
</dbReference>
<feature type="compositionally biased region" description="Low complexity" evidence="4">
    <location>
        <begin position="37"/>
        <end position="47"/>
    </location>
</feature>
<keyword evidence="2 5" id="KW-0732">Signal</keyword>
<proteinExistence type="inferred from homology"/>
<dbReference type="GO" id="GO:0016787">
    <property type="term" value="F:hydrolase activity"/>
    <property type="evidence" value="ECO:0007669"/>
    <property type="project" value="UniProtKB-KW"/>
</dbReference>
<evidence type="ECO:0000256" key="5">
    <source>
        <dbReference type="SAM" id="SignalP"/>
    </source>
</evidence>
<feature type="domain" description="AB hydrolase-1" evidence="6">
    <location>
        <begin position="115"/>
        <end position="270"/>
    </location>
</feature>
<keyword evidence="3 8" id="KW-0378">Hydrolase</keyword>
<organism evidence="8 9">
    <name type="scientific">Nocardioides zeicaulis</name>
    <dbReference type="NCBI Taxonomy" id="1776857"/>
    <lineage>
        <taxon>Bacteria</taxon>
        <taxon>Bacillati</taxon>
        <taxon>Actinomycetota</taxon>
        <taxon>Actinomycetes</taxon>
        <taxon>Propionibacteriales</taxon>
        <taxon>Nocardioidaceae</taxon>
        <taxon>Nocardioides</taxon>
    </lineage>
</organism>
<dbReference type="Proteomes" id="UP001589698">
    <property type="component" value="Unassembled WGS sequence"/>
</dbReference>
<evidence type="ECO:0000259" key="6">
    <source>
        <dbReference type="Pfam" id="PF00561"/>
    </source>
</evidence>
<evidence type="ECO:0000259" key="7">
    <source>
        <dbReference type="Pfam" id="PF08386"/>
    </source>
</evidence>
<feature type="region of interest" description="Disordered" evidence="4">
    <location>
        <begin position="37"/>
        <end position="63"/>
    </location>
</feature>
<feature type="signal peptide" evidence="5">
    <location>
        <begin position="1"/>
        <end position="36"/>
    </location>
</feature>
<dbReference type="InterPro" id="IPR000073">
    <property type="entry name" value="AB_hydrolase_1"/>
</dbReference>
<evidence type="ECO:0000256" key="3">
    <source>
        <dbReference type="ARBA" id="ARBA00022801"/>
    </source>
</evidence>
<comment type="similarity">
    <text evidence="1">Belongs to the peptidase S33 family.</text>
</comment>
<dbReference type="PANTHER" id="PTHR43248:SF29">
    <property type="entry name" value="TRIPEPTIDYL AMINOPEPTIDASE"/>
    <property type="match status" value="1"/>
</dbReference>
<accession>A0ABV6E112</accession>
<dbReference type="Pfam" id="PF00561">
    <property type="entry name" value="Abhydrolase_1"/>
    <property type="match status" value="1"/>
</dbReference>
<comment type="caution">
    <text evidence="8">The sequence shown here is derived from an EMBL/GenBank/DDBJ whole genome shotgun (WGS) entry which is preliminary data.</text>
</comment>
<dbReference type="InterPro" id="IPR013595">
    <property type="entry name" value="Pept_S33_TAP-like_C"/>
</dbReference>
<evidence type="ECO:0000256" key="4">
    <source>
        <dbReference type="SAM" id="MobiDB-lite"/>
    </source>
</evidence>
<keyword evidence="9" id="KW-1185">Reference proteome</keyword>
<feature type="domain" description="Peptidase S33 tripeptidyl aminopeptidase-like C-terminal" evidence="7">
    <location>
        <begin position="437"/>
        <end position="532"/>
    </location>
</feature>
<evidence type="ECO:0000256" key="2">
    <source>
        <dbReference type="ARBA" id="ARBA00022729"/>
    </source>
</evidence>
<dbReference type="Pfam" id="PF08386">
    <property type="entry name" value="Abhydrolase_4"/>
    <property type="match status" value="1"/>
</dbReference>
<protein>
    <submittedName>
        <fullName evidence="8">Alpha/beta hydrolase</fullName>
    </submittedName>
</protein>
<feature type="chain" id="PRO_5046319463" evidence="5">
    <location>
        <begin position="37"/>
        <end position="536"/>
    </location>
</feature>
<gene>
    <name evidence="8" type="ORF">ACFFJG_09300</name>
</gene>
<dbReference type="PANTHER" id="PTHR43248">
    <property type="entry name" value="2-SUCCINYL-6-HYDROXY-2,4-CYCLOHEXADIENE-1-CARBOXYLATE SYNTHASE"/>
    <property type="match status" value="1"/>
</dbReference>
<reference evidence="8 9" key="1">
    <citation type="submission" date="2024-09" db="EMBL/GenBank/DDBJ databases">
        <authorList>
            <person name="Sun Q."/>
            <person name="Mori K."/>
        </authorList>
    </citation>
    <scope>NUCLEOTIDE SEQUENCE [LARGE SCALE GENOMIC DNA]</scope>
    <source>
        <strain evidence="8 9">CCM 8654</strain>
    </source>
</reference>
<evidence type="ECO:0000256" key="1">
    <source>
        <dbReference type="ARBA" id="ARBA00010088"/>
    </source>
</evidence>
<dbReference type="Gene3D" id="3.40.50.1820">
    <property type="entry name" value="alpha/beta hydrolase"/>
    <property type="match status" value="1"/>
</dbReference>
<dbReference type="InterPro" id="IPR051601">
    <property type="entry name" value="Serine_prot/Carboxylest_S33"/>
</dbReference>
<name>A0ABV6E112_9ACTN</name>
<evidence type="ECO:0000313" key="9">
    <source>
        <dbReference type="Proteomes" id="UP001589698"/>
    </source>
</evidence>
<evidence type="ECO:0000313" key="8">
    <source>
        <dbReference type="EMBL" id="MFC0222678.1"/>
    </source>
</evidence>
<dbReference type="SUPFAM" id="SSF53474">
    <property type="entry name" value="alpha/beta-Hydrolases"/>
    <property type="match status" value="1"/>
</dbReference>